<comment type="subcellular location">
    <subcellularLocation>
        <location evidence="2">Endoplasmic reticulum membrane</location>
        <topology evidence="2">Single-pass type I membrane protein</topology>
    </subcellularLocation>
</comment>
<keyword evidence="8" id="KW-0732">Signal</keyword>
<comment type="function">
    <text evidence="1">TRAP proteins are part of a complex whose function is to bind calcium to the ER membrane and thereby regulate the retention of ER resident proteins.</text>
</comment>
<evidence type="ECO:0000313" key="17">
    <source>
        <dbReference type="EMBL" id="KAF1390527.1"/>
    </source>
</evidence>
<feature type="region of interest" description="Disordered" evidence="16">
    <location>
        <begin position="103"/>
        <end position="159"/>
    </location>
</feature>
<evidence type="ECO:0000256" key="3">
    <source>
        <dbReference type="ARBA" id="ARBA00009294"/>
    </source>
</evidence>
<keyword evidence="11" id="KW-1133">Transmembrane helix</keyword>
<evidence type="ECO:0000256" key="14">
    <source>
        <dbReference type="ARBA" id="ARBA00031791"/>
    </source>
</evidence>
<dbReference type="EMBL" id="VHII01000005">
    <property type="protein sequence ID" value="KAF1390527.1"/>
    <property type="molecule type" value="Genomic_DNA"/>
</dbReference>
<evidence type="ECO:0000256" key="7">
    <source>
        <dbReference type="ARBA" id="ARBA00022692"/>
    </source>
</evidence>
<keyword evidence="10" id="KW-0832">Ubl conjugation</keyword>
<comment type="subunit">
    <text evidence="4">Heterotetramer of TRAP-alpha, TRAP-beta, TRAP-delta and TRAP-gamma.</text>
</comment>
<evidence type="ECO:0000256" key="8">
    <source>
        <dbReference type="ARBA" id="ARBA00022729"/>
    </source>
</evidence>
<evidence type="ECO:0000313" key="18">
    <source>
        <dbReference type="Proteomes" id="UP000465112"/>
    </source>
</evidence>
<evidence type="ECO:0000256" key="10">
    <source>
        <dbReference type="ARBA" id="ARBA00022843"/>
    </source>
</evidence>
<keyword evidence="18" id="KW-1185">Reference proteome</keyword>
<feature type="compositionally biased region" description="Polar residues" evidence="16">
    <location>
        <begin position="118"/>
        <end position="127"/>
    </location>
</feature>
<evidence type="ECO:0000256" key="1">
    <source>
        <dbReference type="ARBA" id="ARBA00002838"/>
    </source>
</evidence>
<dbReference type="PANTHER" id="PTHR12731">
    <property type="entry name" value="TRANSLOCON-ASSOCIATED PROTEIN, DELTA SUBUNIT"/>
    <property type="match status" value="1"/>
</dbReference>
<evidence type="ECO:0000256" key="4">
    <source>
        <dbReference type="ARBA" id="ARBA00011819"/>
    </source>
</evidence>
<evidence type="ECO:0000256" key="16">
    <source>
        <dbReference type="SAM" id="MobiDB-lite"/>
    </source>
</evidence>
<dbReference type="InterPro" id="IPR008855">
    <property type="entry name" value="TRAP-delta"/>
</dbReference>
<keyword evidence="12" id="KW-0472">Membrane</keyword>
<keyword evidence="9" id="KW-0256">Endoplasmic reticulum</keyword>
<dbReference type="Proteomes" id="UP000465112">
    <property type="component" value="Chromosome 5"/>
</dbReference>
<dbReference type="AlphaFoldDB" id="A0A6A5EMH1"/>
<accession>A0A6A5EMH1</accession>
<feature type="coiled-coil region" evidence="15">
    <location>
        <begin position="186"/>
        <end position="228"/>
    </location>
</feature>
<dbReference type="PANTHER" id="PTHR12731:SF1">
    <property type="entry name" value="TRANSLOCON-ASSOCIATED PROTEIN SUBUNIT DELTA"/>
    <property type="match status" value="1"/>
</dbReference>
<protein>
    <recommendedName>
        <fullName evidence="5">Translocon-associated protein subunit delta</fullName>
    </recommendedName>
    <alternativeName>
        <fullName evidence="14">Signal sequence receptor subunit delta</fullName>
    </alternativeName>
</protein>
<feature type="compositionally biased region" description="Polar residues" evidence="16">
    <location>
        <begin position="45"/>
        <end position="60"/>
    </location>
</feature>
<evidence type="ECO:0000256" key="13">
    <source>
        <dbReference type="ARBA" id="ARBA00023157"/>
    </source>
</evidence>
<keyword evidence="7" id="KW-0812">Transmembrane</keyword>
<evidence type="ECO:0000256" key="11">
    <source>
        <dbReference type="ARBA" id="ARBA00022989"/>
    </source>
</evidence>
<feature type="region of interest" description="Disordered" evidence="16">
    <location>
        <begin position="1"/>
        <end position="80"/>
    </location>
</feature>
<comment type="similarity">
    <text evidence="3">Belongs to the TRAP-delta family.</text>
</comment>
<organism evidence="17 18">
    <name type="scientific">Perca fluviatilis</name>
    <name type="common">European perch</name>
    <dbReference type="NCBI Taxonomy" id="8168"/>
    <lineage>
        <taxon>Eukaryota</taxon>
        <taxon>Metazoa</taxon>
        <taxon>Chordata</taxon>
        <taxon>Craniata</taxon>
        <taxon>Vertebrata</taxon>
        <taxon>Euteleostomi</taxon>
        <taxon>Actinopterygii</taxon>
        <taxon>Neopterygii</taxon>
        <taxon>Teleostei</taxon>
        <taxon>Neoteleostei</taxon>
        <taxon>Acanthomorphata</taxon>
        <taxon>Eupercaria</taxon>
        <taxon>Perciformes</taxon>
        <taxon>Percoidei</taxon>
        <taxon>Percidae</taxon>
        <taxon>Percinae</taxon>
        <taxon>Perca</taxon>
    </lineage>
</organism>
<dbReference type="Pfam" id="PF05404">
    <property type="entry name" value="TRAP-delta"/>
    <property type="match status" value="1"/>
</dbReference>
<comment type="caution">
    <text evidence="17">The sequence shown here is derived from an EMBL/GenBank/DDBJ whole genome shotgun (WGS) entry which is preliminary data.</text>
</comment>
<evidence type="ECO:0000256" key="5">
    <source>
        <dbReference type="ARBA" id="ARBA00014387"/>
    </source>
</evidence>
<keyword evidence="13" id="KW-1015">Disulfide bond</keyword>
<proteinExistence type="inferred from homology"/>
<feature type="compositionally biased region" description="Basic and acidic residues" evidence="16">
    <location>
        <begin position="140"/>
        <end position="155"/>
    </location>
</feature>
<keyword evidence="15" id="KW-0175">Coiled coil</keyword>
<gene>
    <name evidence="17" type="ORF">PFLUV_G00058980</name>
</gene>
<evidence type="ECO:0000256" key="6">
    <source>
        <dbReference type="ARBA" id="ARBA00022499"/>
    </source>
</evidence>
<sequence>MFIVGTNPSAIMKESRQRGESALSSSSEEDEPSTTRQAVRRFESPSYSSFEDKQPTTPRRQQAWRGESPSSSSSEDDQRCTTRLLVRRDVSSLFIVATNPSTITNERRQRGESPLSCAENQPSTTRQQVRRFESPLSSSSKDDQRSTTRQQEQKDVSSLFFVGTNMKERRRKGESPLSCAENMPFTTSARKEREIIEREKQHLEEEGLKRERERCEKMKRKNQEKERKTFGLRSRMYIWWLNCKIDNIARDIQSTFVDERYRLRHDPLRNPEKMAEKERLLDRRRELVMYKRRQEFKVEREGRKQRLKLASVKGPVQFLQLDHRNNLSDNKMIRIAAFLAVLVVACSGETCTDPAITPSAYTTSDAVISSESVFIVELSLACANGAQSVTLYADVNGRQFPVTRGQDVGKYQVSWSLPHKQASSGTYQVKFFDEESYSALRKAQRNNEDVNAIQPLFSVNIDHRGAWNGPWVSTEVVAALMGILVYYMAFSAKGTIQA</sequence>
<evidence type="ECO:0000256" key="2">
    <source>
        <dbReference type="ARBA" id="ARBA00004115"/>
    </source>
</evidence>
<evidence type="ECO:0000256" key="9">
    <source>
        <dbReference type="ARBA" id="ARBA00022824"/>
    </source>
</evidence>
<name>A0A6A5EMH1_PERFL</name>
<evidence type="ECO:0000256" key="15">
    <source>
        <dbReference type="SAM" id="Coils"/>
    </source>
</evidence>
<keyword evidence="6" id="KW-1017">Isopeptide bond</keyword>
<reference evidence="17 18" key="1">
    <citation type="submission" date="2019-06" db="EMBL/GenBank/DDBJ databases">
        <title>A chromosome-scale genome assembly of the European perch, Perca fluviatilis.</title>
        <authorList>
            <person name="Roques C."/>
            <person name="Zahm M."/>
            <person name="Cabau C."/>
            <person name="Klopp C."/>
            <person name="Bouchez O."/>
            <person name="Donnadieu C."/>
            <person name="Kuhl H."/>
            <person name="Gislard M."/>
            <person name="Guendouz S."/>
            <person name="Journot L."/>
            <person name="Haffray P."/>
            <person name="Bestin A."/>
            <person name="Morvezen R."/>
            <person name="Feron R."/>
            <person name="Wen M."/>
            <person name="Jouanno E."/>
            <person name="Herpin A."/>
            <person name="Schartl M."/>
            <person name="Postlethwait J."/>
            <person name="Schaerlinger B."/>
            <person name="Chardard D."/>
            <person name="Lecocq T."/>
            <person name="Poncet C."/>
            <person name="Jaffrelo L."/>
            <person name="Lampietro C."/>
            <person name="Guiguen Y."/>
        </authorList>
    </citation>
    <scope>NUCLEOTIDE SEQUENCE [LARGE SCALE GENOMIC DNA]</scope>
    <source>
        <tissue evidence="17">Blood</tissue>
    </source>
</reference>
<dbReference type="GO" id="GO:0005789">
    <property type="term" value="C:endoplasmic reticulum membrane"/>
    <property type="evidence" value="ECO:0007669"/>
    <property type="project" value="UniProtKB-SubCell"/>
</dbReference>
<evidence type="ECO:0000256" key="12">
    <source>
        <dbReference type="ARBA" id="ARBA00023136"/>
    </source>
</evidence>